<dbReference type="EMBL" id="CM056810">
    <property type="protein sequence ID" value="KAJ8644274.1"/>
    <property type="molecule type" value="Genomic_DNA"/>
</dbReference>
<comment type="caution">
    <text evidence="1">The sequence shown here is derived from an EMBL/GenBank/DDBJ whole genome shotgun (WGS) entry which is preliminary data.</text>
</comment>
<evidence type="ECO:0000313" key="1">
    <source>
        <dbReference type="EMBL" id="KAJ8644274.1"/>
    </source>
</evidence>
<name>A0ACC2MF00_PERAE</name>
<organism evidence="1 2">
    <name type="scientific">Persea americana</name>
    <name type="common">Avocado</name>
    <dbReference type="NCBI Taxonomy" id="3435"/>
    <lineage>
        <taxon>Eukaryota</taxon>
        <taxon>Viridiplantae</taxon>
        <taxon>Streptophyta</taxon>
        <taxon>Embryophyta</taxon>
        <taxon>Tracheophyta</taxon>
        <taxon>Spermatophyta</taxon>
        <taxon>Magnoliopsida</taxon>
        <taxon>Magnoliidae</taxon>
        <taxon>Laurales</taxon>
        <taxon>Lauraceae</taxon>
        <taxon>Persea</taxon>
    </lineage>
</organism>
<accession>A0ACC2MF00</accession>
<proteinExistence type="predicted"/>
<dbReference type="Proteomes" id="UP001234297">
    <property type="component" value="Chromosome 2"/>
</dbReference>
<protein>
    <submittedName>
        <fullName evidence="1">Uncharacterized protein</fullName>
    </submittedName>
</protein>
<evidence type="ECO:0000313" key="2">
    <source>
        <dbReference type="Proteomes" id="UP001234297"/>
    </source>
</evidence>
<gene>
    <name evidence="1" type="ORF">MRB53_006022</name>
</gene>
<reference evidence="1 2" key="1">
    <citation type="journal article" date="2022" name="Hortic Res">
        <title>A haplotype resolved chromosomal level avocado genome allows analysis of novel avocado genes.</title>
        <authorList>
            <person name="Nath O."/>
            <person name="Fletcher S.J."/>
            <person name="Hayward A."/>
            <person name="Shaw L.M."/>
            <person name="Masouleh A.K."/>
            <person name="Furtado A."/>
            <person name="Henry R.J."/>
            <person name="Mitter N."/>
        </authorList>
    </citation>
    <scope>NUCLEOTIDE SEQUENCE [LARGE SCALE GENOMIC DNA]</scope>
    <source>
        <strain evidence="2">cv. Hass</strain>
    </source>
</reference>
<sequence>MEGGSKKCRRRTDGKWPSGFSSSPSCPGGSIDTNLMPPCSASRLLSLRHYSGGSIPCCLLEYKMSLYELCISTCCGRKEMEGYNTRNSHFAIATTACLRIRWWQLEYTFLHPAIASEDEETISSDKTRPLHPDP</sequence>
<keyword evidence="2" id="KW-1185">Reference proteome</keyword>